<dbReference type="SUPFAM" id="SSF75005">
    <property type="entry name" value="Arabinanase/levansucrase/invertase"/>
    <property type="match status" value="1"/>
</dbReference>
<feature type="site" description="Important for catalytic activity, responsible for pKa modulation of the active site Glu and correct orientation of both the proton donor and substrate" evidence="4">
    <location>
        <position position="45"/>
    </location>
</feature>
<dbReference type="CDD" id="cd08999">
    <property type="entry name" value="GH43_ABN-like"/>
    <property type="match status" value="1"/>
</dbReference>
<dbReference type="GO" id="GO:0004553">
    <property type="term" value="F:hydrolase activity, hydrolyzing O-glycosyl compounds"/>
    <property type="evidence" value="ECO:0007669"/>
    <property type="project" value="InterPro"/>
</dbReference>
<evidence type="ECO:0000256" key="2">
    <source>
        <dbReference type="ARBA" id="ARBA00022801"/>
    </source>
</evidence>
<organism evidence="5 6">
    <name type="scientific">Sphaerobolus stellatus (strain SS14)</name>
    <dbReference type="NCBI Taxonomy" id="990650"/>
    <lineage>
        <taxon>Eukaryota</taxon>
        <taxon>Fungi</taxon>
        <taxon>Dikarya</taxon>
        <taxon>Basidiomycota</taxon>
        <taxon>Agaricomycotina</taxon>
        <taxon>Agaricomycetes</taxon>
        <taxon>Phallomycetidae</taxon>
        <taxon>Geastrales</taxon>
        <taxon>Sphaerobolaceae</taxon>
        <taxon>Sphaerobolus</taxon>
    </lineage>
</organism>
<dbReference type="HOGENOM" id="CLU_009397_8_1_1"/>
<evidence type="ECO:0000313" key="6">
    <source>
        <dbReference type="Proteomes" id="UP000054279"/>
    </source>
</evidence>
<dbReference type="PANTHER" id="PTHR42812:SF5">
    <property type="entry name" value="ENDO-ARABINASE"/>
    <property type="match status" value="1"/>
</dbReference>
<keyword evidence="3" id="KW-0326">Glycosidase</keyword>
<proteinExistence type="inferred from homology"/>
<dbReference type="OrthoDB" id="3879658at2759"/>
<sequence length="210" mass="21516">MYYAANNVNPNTQCIGTATSTTPTGPYTPQGTSLACPASEGGAIDPAGFIDDDGTHWVVYKVDGNSLGGGGPCGNQDGSFSTPIRLQRLAGDAITSVGDPVTILDRSPADGPLIEAPSLIKRDGLYVISFSSNCFNTPLYDIGYATATSITGPYTKAAQPLLLTGQYGLTAPGGADLAPGGNFMVFHANIAAGRGMYTAQLSWNESVAAV</sequence>
<dbReference type="Gene3D" id="2.115.10.20">
    <property type="entry name" value="Glycosyl hydrolase domain, family 43"/>
    <property type="match status" value="1"/>
</dbReference>
<dbReference type="Pfam" id="PF04616">
    <property type="entry name" value="Glyco_hydro_43"/>
    <property type="match status" value="1"/>
</dbReference>
<dbReference type="EMBL" id="KN837145">
    <property type="protein sequence ID" value="KIJ40220.1"/>
    <property type="molecule type" value="Genomic_DNA"/>
</dbReference>
<dbReference type="PANTHER" id="PTHR42812">
    <property type="entry name" value="BETA-XYLOSIDASE"/>
    <property type="match status" value="1"/>
</dbReference>
<dbReference type="InterPro" id="IPR006710">
    <property type="entry name" value="Glyco_hydro_43"/>
</dbReference>
<evidence type="ECO:0000256" key="4">
    <source>
        <dbReference type="PIRSR" id="PIRSR606710-2"/>
    </source>
</evidence>
<dbReference type="InterPro" id="IPR051795">
    <property type="entry name" value="Glycosyl_Hydrlase_43"/>
</dbReference>
<keyword evidence="6" id="KW-1185">Reference proteome</keyword>
<accession>A0A0C9VPV4</accession>
<reference evidence="5 6" key="1">
    <citation type="submission" date="2014-06" db="EMBL/GenBank/DDBJ databases">
        <title>Evolutionary Origins and Diversification of the Mycorrhizal Mutualists.</title>
        <authorList>
            <consortium name="DOE Joint Genome Institute"/>
            <consortium name="Mycorrhizal Genomics Consortium"/>
            <person name="Kohler A."/>
            <person name="Kuo A."/>
            <person name="Nagy L.G."/>
            <person name="Floudas D."/>
            <person name="Copeland A."/>
            <person name="Barry K.W."/>
            <person name="Cichocki N."/>
            <person name="Veneault-Fourrey C."/>
            <person name="LaButti K."/>
            <person name="Lindquist E.A."/>
            <person name="Lipzen A."/>
            <person name="Lundell T."/>
            <person name="Morin E."/>
            <person name="Murat C."/>
            <person name="Riley R."/>
            <person name="Ohm R."/>
            <person name="Sun H."/>
            <person name="Tunlid A."/>
            <person name="Henrissat B."/>
            <person name="Grigoriev I.V."/>
            <person name="Hibbett D.S."/>
            <person name="Martin F."/>
        </authorList>
    </citation>
    <scope>NUCLEOTIDE SEQUENCE [LARGE SCALE GENOMIC DNA]</scope>
    <source>
        <strain evidence="5 6">SS14</strain>
    </source>
</reference>
<dbReference type="InterPro" id="IPR023296">
    <property type="entry name" value="Glyco_hydro_beta-prop_sf"/>
</dbReference>
<dbReference type="Proteomes" id="UP000054279">
    <property type="component" value="Unassembled WGS sequence"/>
</dbReference>
<name>A0A0C9VPV4_SPHS4</name>
<dbReference type="GO" id="GO:0005975">
    <property type="term" value="P:carbohydrate metabolic process"/>
    <property type="evidence" value="ECO:0007669"/>
    <property type="project" value="InterPro"/>
</dbReference>
<evidence type="ECO:0000256" key="1">
    <source>
        <dbReference type="ARBA" id="ARBA00009865"/>
    </source>
</evidence>
<comment type="similarity">
    <text evidence="1">Belongs to the glycosyl hydrolase 43 family.</text>
</comment>
<evidence type="ECO:0000313" key="5">
    <source>
        <dbReference type="EMBL" id="KIJ40220.1"/>
    </source>
</evidence>
<dbReference type="AlphaFoldDB" id="A0A0C9VPV4"/>
<gene>
    <name evidence="5" type="ORF">M422DRAFT_32287</name>
</gene>
<keyword evidence="2 5" id="KW-0378">Hydrolase</keyword>
<protein>
    <submittedName>
        <fullName evidence="5">Glycoside hydrolase family 43 protein</fullName>
    </submittedName>
</protein>
<evidence type="ECO:0000256" key="3">
    <source>
        <dbReference type="ARBA" id="ARBA00023295"/>
    </source>
</evidence>